<proteinExistence type="predicted"/>
<organism evidence="1 2">
    <name type="scientific">Rhizopus stolonifer</name>
    <name type="common">Rhizopus nigricans</name>
    <dbReference type="NCBI Taxonomy" id="4846"/>
    <lineage>
        <taxon>Eukaryota</taxon>
        <taxon>Fungi</taxon>
        <taxon>Fungi incertae sedis</taxon>
        <taxon>Mucoromycota</taxon>
        <taxon>Mucoromycotina</taxon>
        <taxon>Mucoromycetes</taxon>
        <taxon>Mucorales</taxon>
        <taxon>Mucorineae</taxon>
        <taxon>Rhizopodaceae</taxon>
        <taxon>Rhizopus</taxon>
    </lineage>
</organism>
<accession>A0A367JAM3</accession>
<evidence type="ECO:0000313" key="1">
    <source>
        <dbReference type="EMBL" id="RCH86960.1"/>
    </source>
</evidence>
<dbReference type="OrthoDB" id="2288688at2759"/>
<keyword evidence="2" id="KW-1185">Reference proteome</keyword>
<comment type="caution">
    <text evidence="1">The sequence shown here is derived from an EMBL/GenBank/DDBJ whole genome shotgun (WGS) entry which is preliminary data.</text>
</comment>
<dbReference type="AlphaFoldDB" id="A0A367JAM3"/>
<protein>
    <submittedName>
        <fullName evidence="1">Uncharacterized protein</fullName>
    </submittedName>
</protein>
<dbReference type="EMBL" id="PJQM01003822">
    <property type="protein sequence ID" value="RCH86960.1"/>
    <property type="molecule type" value="Genomic_DNA"/>
</dbReference>
<evidence type="ECO:0000313" key="2">
    <source>
        <dbReference type="Proteomes" id="UP000253551"/>
    </source>
</evidence>
<name>A0A367JAM3_RHIST</name>
<reference evidence="1 2" key="1">
    <citation type="journal article" date="2018" name="G3 (Bethesda)">
        <title>Phylogenetic and Phylogenomic Definition of Rhizopus Species.</title>
        <authorList>
            <person name="Gryganskyi A.P."/>
            <person name="Golan J."/>
            <person name="Dolatabadi S."/>
            <person name="Mondo S."/>
            <person name="Robb S."/>
            <person name="Idnurm A."/>
            <person name="Muszewska A."/>
            <person name="Steczkiewicz K."/>
            <person name="Masonjones S."/>
            <person name="Liao H.L."/>
            <person name="Gajdeczka M.T."/>
            <person name="Anike F."/>
            <person name="Vuek A."/>
            <person name="Anishchenko I.M."/>
            <person name="Voigt K."/>
            <person name="de Hoog G.S."/>
            <person name="Smith M.E."/>
            <person name="Heitman J."/>
            <person name="Vilgalys R."/>
            <person name="Stajich J.E."/>
        </authorList>
    </citation>
    <scope>NUCLEOTIDE SEQUENCE [LARGE SCALE GENOMIC DNA]</scope>
    <source>
        <strain evidence="1 2">LSU 92-RS-03</strain>
    </source>
</reference>
<sequence>MTNYFFTTDTKDWRIKDAYEKLEEEMPLSPMSQLLHQLKTQLKKVLASETVDQEKASAALKLLQSWKNIKLDILKNDANRNNKQNIDNNYGIASIGSSINITINNTIEGINAIAYFTFFDSLLTYICVLNPEAPTTSKRAYSEVNDGSVQSSWNSLQKTRKTKHLKIYLSTSYGETDFGEEHWTVDGINMTATFKEFREKSIKGAQLRKSLSDQRILSLSYIFLISRDSRLLSSFSSDEKALILKDMRLKRSWRPIEEEVTLVCHKIHRILQEDDKISQDAATDIIDGIRAGCNSVDGKAATRIISSLIYRFMNWRENKASESSLIIEVMRPFVFECIIKPSKDIQFEW</sequence>
<dbReference type="Proteomes" id="UP000253551">
    <property type="component" value="Unassembled WGS sequence"/>
</dbReference>
<gene>
    <name evidence="1" type="ORF">CU098_005258</name>
</gene>